<proteinExistence type="predicted"/>
<reference evidence="1" key="1">
    <citation type="submission" date="2022-07" db="EMBL/GenBank/DDBJ databases">
        <title>Phylogenomic reconstructions and comparative analyses of Kickxellomycotina fungi.</title>
        <authorList>
            <person name="Reynolds N.K."/>
            <person name="Stajich J.E."/>
            <person name="Barry K."/>
            <person name="Grigoriev I.V."/>
            <person name="Crous P."/>
            <person name="Smith M.E."/>
        </authorList>
    </citation>
    <scope>NUCLEOTIDE SEQUENCE</scope>
    <source>
        <strain evidence="1">CBS 190363</strain>
    </source>
</reference>
<evidence type="ECO:0000313" key="2">
    <source>
        <dbReference type="Proteomes" id="UP001139981"/>
    </source>
</evidence>
<accession>A0ACC1LWH3</accession>
<organism evidence="1 2">
    <name type="scientific">Coemansia aciculifera</name>
    <dbReference type="NCBI Taxonomy" id="417176"/>
    <lineage>
        <taxon>Eukaryota</taxon>
        <taxon>Fungi</taxon>
        <taxon>Fungi incertae sedis</taxon>
        <taxon>Zoopagomycota</taxon>
        <taxon>Kickxellomycotina</taxon>
        <taxon>Kickxellomycetes</taxon>
        <taxon>Kickxellales</taxon>
        <taxon>Kickxellaceae</taxon>
        <taxon>Coemansia</taxon>
    </lineage>
</organism>
<dbReference type="EMBL" id="JANBVB010002262">
    <property type="protein sequence ID" value="KAJ2887205.1"/>
    <property type="molecule type" value="Genomic_DNA"/>
</dbReference>
<dbReference type="Proteomes" id="UP001139981">
    <property type="component" value="Unassembled WGS sequence"/>
</dbReference>
<evidence type="ECO:0000313" key="1">
    <source>
        <dbReference type="EMBL" id="KAJ2887205.1"/>
    </source>
</evidence>
<gene>
    <name evidence="1" type="ORF">IWW38_005167</name>
</gene>
<name>A0ACC1LWH3_9FUNG</name>
<keyword evidence="2" id="KW-1185">Reference proteome</keyword>
<protein>
    <submittedName>
        <fullName evidence="1">Uncharacterized protein</fullName>
    </submittedName>
</protein>
<feature type="non-terminal residue" evidence="1">
    <location>
        <position position="514"/>
    </location>
</feature>
<comment type="caution">
    <text evidence="1">The sequence shown here is derived from an EMBL/GenBank/DDBJ whole genome shotgun (WGS) entry which is preliminary data.</text>
</comment>
<feature type="non-terminal residue" evidence="1">
    <location>
        <position position="1"/>
    </location>
</feature>
<sequence>SENTSLSDVESAAAASAAARTAESIVVRESDNSAAAAGSIKVAGSTNGSAADTSASSTPADLSRAQSDLSTKVPGTGAGATPAVAGSAASLAAAAAAAIATTATTSGPTQPLPPIPQAPGKPGVSSTSLLARIPKTPDGTDAGSLESPSVAVAAGRGGAKKHQASGSVARPPVPLHRPTTCPCGSSGKTAHYSMEALDAVFPLSLPLLFRIVFSASVPSDIERLYMPADFVSKDELERSCTKRIKECGNMNVKTEGWVPDPSDNGLEMCIYSYEKPLGFAIGPKSAVVEDTFRITVKDFDKVVVVDQVVRTPYVPSGTAFFVKIRHCLTWASGPGNQPPGGWSHYRMTFEVEWVKSSWIKSAIEKGSVDSNKQAAELSEKYIREWVAAHPGLEVKPQSAIGGLDVSAAAVAAAAAGHKRGRKPLVRKSKRDASPRGLRMEELLGADSSERSSQLKEEAERRVERGVNGGPLHASSAAALIDGAAGSSGVPPLGMVMAAGSDSVAAAWKRRAEAS</sequence>